<sequence length="101" mass="11415">MSFSPARVVSIVLAEFEVPGDNDAPTVRRRRPLDGSQLFYVLQLQLTSKRMEIWHQMCVLMTSSIGTIAMTRAKKTRAPPISMLFTLTPIFLPGLLRGFDF</sequence>
<dbReference type="Proteomes" id="UP000050761">
    <property type="component" value="Unassembled WGS sequence"/>
</dbReference>
<organism evidence="2 3">
    <name type="scientific">Heligmosomoides polygyrus</name>
    <name type="common">Parasitic roundworm</name>
    <dbReference type="NCBI Taxonomy" id="6339"/>
    <lineage>
        <taxon>Eukaryota</taxon>
        <taxon>Metazoa</taxon>
        <taxon>Ecdysozoa</taxon>
        <taxon>Nematoda</taxon>
        <taxon>Chromadorea</taxon>
        <taxon>Rhabditida</taxon>
        <taxon>Rhabditina</taxon>
        <taxon>Rhabditomorpha</taxon>
        <taxon>Strongyloidea</taxon>
        <taxon>Heligmosomidae</taxon>
        <taxon>Heligmosomoides</taxon>
    </lineage>
</organism>
<name>A0A183GQY2_HELPZ</name>
<evidence type="ECO:0000313" key="3">
    <source>
        <dbReference type="WBParaSite" id="HPBE_0002510201-mRNA-1"/>
    </source>
</evidence>
<protein>
    <submittedName>
        <fullName evidence="3">Secreted protein</fullName>
    </submittedName>
</protein>
<accession>A0A3P8DCL9</accession>
<dbReference type="WBParaSite" id="HPBE_0002510201-mRNA-1">
    <property type="protein sequence ID" value="HPBE_0002510201-mRNA-1"/>
    <property type="gene ID" value="HPBE_0002510201"/>
</dbReference>
<dbReference type="AlphaFoldDB" id="A0A183GQY2"/>
<keyword evidence="2" id="KW-1185">Reference proteome</keyword>
<evidence type="ECO:0000313" key="1">
    <source>
        <dbReference type="EMBL" id="VDP49082.1"/>
    </source>
</evidence>
<gene>
    <name evidence="1" type="ORF">HPBE_LOCUS25101</name>
</gene>
<evidence type="ECO:0000313" key="2">
    <source>
        <dbReference type="Proteomes" id="UP000050761"/>
    </source>
</evidence>
<accession>A0A183GQY2</accession>
<reference evidence="3" key="2">
    <citation type="submission" date="2019-09" db="UniProtKB">
        <authorList>
            <consortium name="WormBaseParasite"/>
        </authorList>
    </citation>
    <scope>IDENTIFICATION</scope>
</reference>
<proteinExistence type="predicted"/>
<reference evidence="1 2" key="1">
    <citation type="submission" date="2018-11" db="EMBL/GenBank/DDBJ databases">
        <authorList>
            <consortium name="Pathogen Informatics"/>
        </authorList>
    </citation>
    <scope>NUCLEOTIDE SEQUENCE [LARGE SCALE GENOMIC DNA]</scope>
</reference>
<dbReference type="EMBL" id="UZAH01037347">
    <property type="protein sequence ID" value="VDP49082.1"/>
    <property type="molecule type" value="Genomic_DNA"/>
</dbReference>